<dbReference type="GeneID" id="20669548"/>
<dbReference type="eggNOG" id="ENOG502SPUM">
    <property type="taxonomic scope" value="Eukaryota"/>
</dbReference>
<dbReference type="InParanoid" id="W4KL53"/>
<sequence>MGQHPKTPETPSHAPRSAKSTVKHCLVTNELASKARVEPCYLLNQRLWKNTELLSRLEWTWGMQYDSLKLDTEANRTYLRHDLLESFDSNRWLLLPSPEMVNKLWNHYQNFVDDSTNAKQHPHIETLYEGAETFEYRLLPLRHGLDSIDRFDEPDLFSPAAEQNPTHHSNPFDTLPTLVSHVKPHFVICDSAAKLTHENIMGSSGLLQVIQLLWPVSECDATCMLVNLQSVYSLWLEDAPPSTFASTPRTPLRLPSPDACPRLPIRRRLSPESCVRPCINSRFAWTPLPCSHCQNGGIVNNSTESDDDEDLISLSPSEAASEYKAYRRHLSYKVRSWQSRCMKEGGRWTSRVFNDNQLGSYVEERSRNIGRTVRRTYS</sequence>
<dbReference type="RefSeq" id="XP_009540567.1">
    <property type="nucleotide sequence ID" value="XM_009542272.1"/>
</dbReference>
<dbReference type="OrthoDB" id="3133596at2759"/>
<keyword evidence="3" id="KW-1185">Reference proteome</keyword>
<dbReference type="Proteomes" id="UP000030671">
    <property type="component" value="Unassembled WGS sequence"/>
</dbReference>
<proteinExistence type="predicted"/>
<evidence type="ECO:0000313" key="3">
    <source>
        <dbReference type="Proteomes" id="UP000030671"/>
    </source>
</evidence>
<protein>
    <submittedName>
        <fullName evidence="2">Uncharacterized protein</fullName>
    </submittedName>
</protein>
<feature type="region of interest" description="Disordered" evidence="1">
    <location>
        <begin position="1"/>
        <end position="21"/>
    </location>
</feature>
<dbReference type="AlphaFoldDB" id="W4KL53"/>
<gene>
    <name evidence="2" type="ORF">HETIRDRAFT_308143</name>
</gene>
<evidence type="ECO:0000256" key="1">
    <source>
        <dbReference type="SAM" id="MobiDB-lite"/>
    </source>
</evidence>
<evidence type="ECO:0000313" key="2">
    <source>
        <dbReference type="EMBL" id="ETW86557.1"/>
    </source>
</evidence>
<dbReference type="HOGENOM" id="CLU_045560_0_0_1"/>
<reference evidence="2 3" key="1">
    <citation type="journal article" date="2012" name="New Phytol.">
        <title>Insight into trade-off between wood decay and parasitism from the genome of a fungal forest pathogen.</title>
        <authorList>
            <person name="Olson A."/>
            <person name="Aerts A."/>
            <person name="Asiegbu F."/>
            <person name="Belbahri L."/>
            <person name="Bouzid O."/>
            <person name="Broberg A."/>
            <person name="Canback B."/>
            <person name="Coutinho P.M."/>
            <person name="Cullen D."/>
            <person name="Dalman K."/>
            <person name="Deflorio G."/>
            <person name="van Diepen L.T."/>
            <person name="Dunand C."/>
            <person name="Duplessis S."/>
            <person name="Durling M."/>
            <person name="Gonthier P."/>
            <person name="Grimwood J."/>
            <person name="Fossdal C.G."/>
            <person name="Hansson D."/>
            <person name="Henrissat B."/>
            <person name="Hietala A."/>
            <person name="Himmelstrand K."/>
            <person name="Hoffmeister D."/>
            <person name="Hogberg N."/>
            <person name="James T.Y."/>
            <person name="Karlsson M."/>
            <person name="Kohler A."/>
            <person name="Kues U."/>
            <person name="Lee Y.H."/>
            <person name="Lin Y.C."/>
            <person name="Lind M."/>
            <person name="Lindquist E."/>
            <person name="Lombard V."/>
            <person name="Lucas S."/>
            <person name="Lunden K."/>
            <person name="Morin E."/>
            <person name="Murat C."/>
            <person name="Park J."/>
            <person name="Raffaello T."/>
            <person name="Rouze P."/>
            <person name="Salamov A."/>
            <person name="Schmutz J."/>
            <person name="Solheim H."/>
            <person name="Stahlberg J."/>
            <person name="Velez H."/>
            <person name="de Vries R.P."/>
            <person name="Wiebenga A."/>
            <person name="Woodward S."/>
            <person name="Yakovlev I."/>
            <person name="Garbelotto M."/>
            <person name="Martin F."/>
            <person name="Grigoriev I.V."/>
            <person name="Stenlid J."/>
        </authorList>
    </citation>
    <scope>NUCLEOTIDE SEQUENCE [LARGE SCALE GENOMIC DNA]</scope>
    <source>
        <strain evidence="2 3">TC 32-1</strain>
    </source>
</reference>
<organism evidence="2 3">
    <name type="scientific">Heterobasidion irregulare (strain TC 32-1)</name>
    <dbReference type="NCBI Taxonomy" id="747525"/>
    <lineage>
        <taxon>Eukaryota</taxon>
        <taxon>Fungi</taxon>
        <taxon>Dikarya</taxon>
        <taxon>Basidiomycota</taxon>
        <taxon>Agaricomycotina</taxon>
        <taxon>Agaricomycetes</taxon>
        <taxon>Russulales</taxon>
        <taxon>Bondarzewiaceae</taxon>
        <taxon>Heterobasidion</taxon>
        <taxon>Heterobasidion annosum species complex</taxon>
    </lineage>
</organism>
<accession>W4KL53</accession>
<name>W4KL53_HETIT</name>
<dbReference type="KEGG" id="hir:HETIRDRAFT_308143"/>
<dbReference type="EMBL" id="KI925454">
    <property type="protein sequence ID" value="ETW86557.1"/>
    <property type="molecule type" value="Genomic_DNA"/>
</dbReference>